<dbReference type="RefSeq" id="WP_343884769.1">
    <property type="nucleotide sequence ID" value="NZ_BAAAKI010000003.1"/>
</dbReference>
<proteinExistence type="predicted"/>
<evidence type="ECO:0000256" key="1">
    <source>
        <dbReference type="SAM" id="MobiDB-lite"/>
    </source>
</evidence>
<accession>A0ABW1X4F6</accession>
<keyword evidence="3" id="KW-1185">Reference proteome</keyword>
<name>A0ABW1X4F6_9ACTN</name>
<evidence type="ECO:0000313" key="2">
    <source>
        <dbReference type="EMBL" id="MFC6397032.1"/>
    </source>
</evidence>
<sequence length="80" mass="8517">MSNEVVFIFRDVDDAREAAMELADQGVQVHVDPAGPSIAVPDEVYEQVSVTLQRLGGHAMHEADQTEEGDTSIAPPAGQA</sequence>
<gene>
    <name evidence="2" type="ORF">ACFP57_08570</name>
</gene>
<feature type="region of interest" description="Disordered" evidence="1">
    <location>
        <begin position="58"/>
        <end position="80"/>
    </location>
</feature>
<organism evidence="2 3">
    <name type="scientific">Luteococcus sanguinis</name>
    <dbReference type="NCBI Taxonomy" id="174038"/>
    <lineage>
        <taxon>Bacteria</taxon>
        <taxon>Bacillati</taxon>
        <taxon>Actinomycetota</taxon>
        <taxon>Actinomycetes</taxon>
        <taxon>Propionibacteriales</taxon>
        <taxon>Propionibacteriaceae</taxon>
        <taxon>Luteococcus</taxon>
    </lineage>
</organism>
<dbReference type="Proteomes" id="UP001596266">
    <property type="component" value="Unassembled WGS sequence"/>
</dbReference>
<comment type="caution">
    <text evidence="2">The sequence shown here is derived from an EMBL/GenBank/DDBJ whole genome shotgun (WGS) entry which is preliminary data.</text>
</comment>
<reference evidence="3" key="1">
    <citation type="journal article" date="2019" name="Int. J. Syst. Evol. Microbiol.">
        <title>The Global Catalogue of Microorganisms (GCM) 10K type strain sequencing project: providing services to taxonomists for standard genome sequencing and annotation.</title>
        <authorList>
            <consortium name="The Broad Institute Genomics Platform"/>
            <consortium name="The Broad Institute Genome Sequencing Center for Infectious Disease"/>
            <person name="Wu L."/>
            <person name="Ma J."/>
        </authorList>
    </citation>
    <scope>NUCLEOTIDE SEQUENCE [LARGE SCALE GENOMIC DNA]</scope>
    <source>
        <strain evidence="3">CGMCC 1.15277</strain>
    </source>
</reference>
<protein>
    <submittedName>
        <fullName evidence="2">Uncharacterized protein</fullName>
    </submittedName>
</protein>
<evidence type="ECO:0000313" key="3">
    <source>
        <dbReference type="Proteomes" id="UP001596266"/>
    </source>
</evidence>
<dbReference type="EMBL" id="JBHSUA010000018">
    <property type="protein sequence ID" value="MFC6397032.1"/>
    <property type="molecule type" value="Genomic_DNA"/>
</dbReference>